<organism evidence="2 3">
    <name type="scientific">Cylindrotheca closterium</name>
    <dbReference type="NCBI Taxonomy" id="2856"/>
    <lineage>
        <taxon>Eukaryota</taxon>
        <taxon>Sar</taxon>
        <taxon>Stramenopiles</taxon>
        <taxon>Ochrophyta</taxon>
        <taxon>Bacillariophyta</taxon>
        <taxon>Bacillariophyceae</taxon>
        <taxon>Bacillariophycidae</taxon>
        <taxon>Bacillariales</taxon>
        <taxon>Bacillariaceae</taxon>
        <taxon>Cylindrotheca</taxon>
    </lineage>
</organism>
<feature type="region of interest" description="Disordered" evidence="1">
    <location>
        <begin position="1"/>
        <end position="52"/>
    </location>
</feature>
<dbReference type="AlphaFoldDB" id="A0AAD2FM39"/>
<feature type="region of interest" description="Disordered" evidence="1">
    <location>
        <begin position="64"/>
        <end position="109"/>
    </location>
</feature>
<evidence type="ECO:0000313" key="3">
    <source>
        <dbReference type="Proteomes" id="UP001295423"/>
    </source>
</evidence>
<accession>A0AAD2FM39</accession>
<feature type="compositionally biased region" description="Polar residues" evidence="1">
    <location>
        <begin position="27"/>
        <end position="40"/>
    </location>
</feature>
<keyword evidence="3" id="KW-1185">Reference proteome</keyword>
<feature type="compositionally biased region" description="Basic and acidic residues" evidence="1">
    <location>
        <begin position="1"/>
        <end position="10"/>
    </location>
</feature>
<evidence type="ECO:0000313" key="2">
    <source>
        <dbReference type="EMBL" id="CAJ1944429.1"/>
    </source>
</evidence>
<comment type="caution">
    <text evidence="2">The sequence shown here is derived from an EMBL/GenBank/DDBJ whole genome shotgun (WGS) entry which is preliminary data.</text>
</comment>
<reference evidence="2" key="1">
    <citation type="submission" date="2023-08" db="EMBL/GenBank/DDBJ databases">
        <authorList>
            <person name="Audoor S."/>
            <person name="Bilcke G."/>
        </authorList>
    </citation>
    <scope>NUCLEOTIDE SEQUENCE</scope>
</reference>
<gene>
    <name evidence="2" type="ORF">CYCCA115_LOCUS8883</name>
</gene>
<protein>
    <submittedName>
        <fullName evidence="2">Uncharacterized protein</fullName>
    </submittedName>
</protein>
<proteinExistence type="predicted"/>
<feature type="region of interest" description="Disordered" evidence="1">
    <location>
        <begin position="159"/>
        <end position="178"/>
    </location>
</feature>
<evidence type="ECO:0000256" key="1">
    <source>
        <dbReference type="SAM" id="MobiDB-lite"/>
    </source>
</evidence>
<dbReference type="Proteomes" id="UP001295423">
    <property type="component" value="Unassembled WGS sequence"/>
</dbReference>
<name>A0AAD2FM39_9STRA</name>
<sequence>MGSKTSKTERITSSCSRTRFSQDDLQSRATEQTDDSSLSPMPTKVSHSLKSLKISKHLSENLNEAKEWPSMLPANEEALDDPTRRRWLPKKEDYSHQSSPATDGGSKTIPVKLPAASTNNYEEFALEEESNEARYLAKMYDSRTWEMYRRITEARKNSPYQSTTTSTSCMIPKGSESTSEWENLQQEVDVSPSGHEMIFLFDFD</sequence>
<feature type="compositionally biased region" description="Basic and acidic residues" evidence="1">
    <location>
        <begin position="81"/>
        <end position="95"/>
    </location>
</feature>
<dbReference type="EMBL" id="CAKOGP040001224">
    <property type="protein sequence ID" value="CAJ1944429.1"/>
    <property type="molecule type" value="Genomic_DNA"/>
</dbReference>